<feature type="transmembrane region" description="Helical" evidence="9">
    <location>
        <begin position="220"/>
        <end position="244"/>
    </location>
</feature>
<evidence type="ECO:0000313" key="10">
    <source>
        <dbReference type="EMBL" id="MBC5581509.1"/>
    </source>
</evidence>
<feature type="transmembrane region" description="Helical" evidence="9">
    <location>
        <begin position="135"/>
        <end position="156"/>
    </location>
</feature>
<protein>
    <submittedName>
        <fullName evidence="10">Branched-chain amino acid ABC transporter permease</fullName>
    </submittedName>
</protein>
<accession>A0A923I804</accession>
<feature type="transmembrane region" description="Helical" evidence="9">
    <location>
        <begin position="6"/>
        <end position="28"/>
    </location>
</feature>
<feature type="transmembrane region" description="Helical" evidence="9">
    <location>
        <begin position="251"/>
        <end position="274"/>
    </location>
</feature>
<dbReference type="RefSeq" id="WP_186887853.1">
    <property type="nucleotide sequence ID" value="NZ_JACONZ010000002.1"/>
</dbReference>
<dbReference type="EMBL" id="JACONZ010000002">
    <property type="protein sequence ID" value="MBC5581509.1"/>
    <property type="molecule type" value="Genomic_DNA"/>
</dbReference>
<evidence type="ECO:0000256" key="6">
    <source>
        <dbReference type="ARBA" id="ARBA00022989"/>
    </source>
</evidence>
<evidence type="ECO:0000256" key="7">
    <source>
        <dbReference type="ARBA" id="ARBA00023136"/>
    </source>
</evidence>
<dbReference type="CDD" id="cd06582">
    <property type="entry name" value="TM_PBP1_LivH_like"/>
    <property type="match status" value="1"/>
</dbReference>
<feature type="transmembrane region" description="Helical" evidence="9">
    <location>
        <begin position="92"/>
        <end position="115"/>
    </location>
</feature>
<keyword evidence="11" id="KW-1185">Reference proteome</keyword>
<evidence type="ECO:0000256" key="5">
    <source>
        <dbReference type="ARBA" id="ARBA00022970"/>
    </source>
</evidence>
<dbReference type="PANTHER" id="PTHR11795:SF445">
    <property type="entry name" value="AMINO ACID ABC TRANSPORTER PERMEASE PROTEIN"/>
    <property type="match status" value="1"/>
</dbReference>
<gene>
    <name evidence="10" type="ORF">H8S23_08290</name>
</gene>
<dbReference type="Proteomes" id="UP000659630">
    <property type="component" value="Unassembled WGS sequence"/>
</dbReference>
<comment type="similarity">
    <text evidence="8">Belongs to the binding-protein-dependent transport system permease family. LivHM subfamily.</text>
</comment>
<dbReference type="AlphaFoldDB" id="A0A923I804"/>
<organism evidence="10 11">
    <name type="scientific">Anaerofilum hominis</name>
    <dbReference type="NCBI Taxonomy" id="2763016"/>
    <lineage>
        <taxon>Bacteria</taxon>
        <taxon>Bacillati</taxon>
        <taxon>Bacillota</taxon>
        <taxon>Clostridia</taxon>
        <taxon>Eubacteriales</taxon>
        <taxon>Oscillospiraceae</taxon>
        <taxon>Anaerofilum</taxon>
    </lineage>
</organism>
<keyword evidence="2" id="KW-0813">Transport</keyword>
<keyword evidence="5" id="KW-0029">Amino-acid transport</keyword>
<dbReference type="InterPro" id="IPR052157">
    <property type="entry name" value="BCAA_transport_permease"/>
</dbReference>
<evidence type="ECO:0000256" key="2">
    <source>
        <dbReference type="ARBA" id="ARBA00022448"/>
    </source>
</evidence>
<comment type="caution">
    <text evidence="10">The sequence shown here is derived from an EMBL/GenBank/DDBJ whole genome shotgun (WGS) entry which is preliminary data.</text>
</comment>
<dbReference type="GO" id="GO:0022857">
    <property type="term" value="F:transmembrane transporter activity"/>
    <property type="evidence" value="ECO:0007669"/>
    <property type="project" value="InterPro"/>
</dbReference>
<dbReference type="GO" id="GO:0006865">
    <property type="term" value="P:amino acid transport"/>
    <property type="evidence" value="ECO:0007669"/>
    <property type="project" value="UniProtKB-KW"/>
</dbReference>
<sequence>MGSAILGYVLNGICIGGVYGLVSSAWSFQCGALKFANFAYGASIMLSMYITYFSIREWNIPLPIAVLIVLVMDICLGFLMRKTVLWRHDRNTQILCTMGLSLIIINLVDFVFTSYPRDFGILETRIFFTDSISIGRTQLICFVMSAVILITFQMFLSKTWTGRSIRAVVQNKEVATLMGVKGARTLDLAFALSYILIAVAGIMLMSMYQVEPAYGDRMQSIAFIVCVSAGLGNLSGAFMSGILVGVLEQLIVGLLGAQFRTPILYGLFVIILLARPHGIFTRKQNVARSI</sequence>
<dbReference type="GO" id="GO:0005886">
    <property type="term" value="C:plasma membrane"/>
    <property type="evidence" value="ECO:0007669"/>
    <property type="project" value="UniProtKB-SubCell"/>
</dbReference>
<dbReference type="PANTHER" id="PTHR11795">
    <property type="entry name" value="BRANCHED-CHAIN AMINO ACID TRANSPORT SYSTEM PERMEASE PROTEIN LIVH"/>
    <property type="match status" value="1"/>
</dbReference>
<keyword evidence="3" id="KW-1003">Cell membrane</keyword>
<keyword evidence="6 9" id="KW-1133">Transmembrane helix</keyword>
<feature type="transmembrane region" description="Helical" evidence="9">
    <location>
        <begin position="35"/>
        <end position="54"/>
    </location>
</feature>
<keyword evidence="4 9" id="KW-0812">Transmembrane</keyword>
<evidence type="ECO:0000256" key="1">
    <source>
        <dbReference type="ARBA" id="ARBA00004651"/>
    </source>
</evidence>
<evidence type="ECO:0000256" key="9">
    <source>
        <dbReference type="SAM" id="Phobius"/>
    </source>
</evidence>
<comment type="subcellular location">
    <subcellularLocation>
        <location evidence="1">Cell membrane</location>
        <topology evidence="1">Multi-pass membrane protein</topology>
    </subcellularLocation>
</comment>
<reference evidence="10" key="1">
    <citation type="submission" date="2020-08" db="EMBL/GenBank/DDBJ databases">
        <title>Genome public.</title>
        <authorList>
            <person name="Liu C."/>
            <person name="Sun Q."/>
        </authorList>
    </citation>
    <scope>NUCLEOTIDE SEQUENCE</scope>
    <source>
        <strain evidence="10">BX8</strain>
    </source>
</reference>
<name>A0A923I804_9FIRM</name>
<dbReference type="Pfam" id="PF02653">
    <property type="entry name" value="BPD_transp_2"/>
    <property type="match status" value="1"/>
</dbReference>
<feature type="transmembrane region" description="Helical" evidence="9">
    <location>
        <begin position="60"/>
        <end position="80"/>
    </location>
</feature>
<evidence type="ECO:0000256" key="3">
    <source>
        <dbReference type="ARBA" id="ARBA00022475"/>
    </source>
</evidence>
<evidence type="ECO:0000313" key="11">
    <source>
        <dbReference type="Proteomes" id="UP000659630"/>
    </source>
</evidence>
<proteinExistence type="inferred from homology"/>
<evidence type="ECO:0000256" key="8">
    <source>
        <dbReference type="ARBA" id="ARBA00037998"/>
    </source>
</evidence>
<dbReference type="InterPro" id="IPR001851">
    <property type="entry name" value="ABC_transp_permease"/>
</dbReference>
<evidence type="ECO:0000256" key="4">
    <source>
        <dbReference type="ARBA" id="ARBA00022692"/>
    </source>
</evidence>
<feature type="transmembrane region" description="Helical" evidence="9">
    <location>
        <begin position="188"/>
        <end position="208"/>
    </location>
</feature>
<keyword evidence="7 9" id="KW-0472">Membrane</keyword>